<name>A0A9Y1BJG6_9ARCH</name>
<protein>
    <submittedName>
        <fullName evidence="1">Uncharacterized protein</fullName>
    </submittedName>
</protein>
<dbReference type="AlphaFoldDB" id="A0A9Y1BJG6"/>
<proteinExistence type="predicted"/>
<organism evidence="1">
    <name type="scientific">Candidatus Heimdallarchaeum aukensis</name>
    <dbReference type="NCBI Taxonomy" id="2876573"/>
    <lineage>
        <taxon>Archaea</taxon>
        <taxon>Promethearchaeati</taxon>
        <taxon>Candidatus Heimdallarchaeota</taxon>
        <taxon>Candidatus Heimdallarchaeia (ex Rinke et al. 2021) (nom. nud.)</taxon>
        <taxon>Candidatus Heimdallarchaeales</taxon>
        <taxon>Candidatus Heimdallarchaeaceae</taxon>
        <taxon>Candidatus Heimdallarchaeum</taxon>
    </lineage>
</organism>
<evidence type="ECO:0000313" key="1">
    <source>
        <dbReference type="EMBL" id="UJG39966.1"/>
    </source>
</evidence>
<dbReference type="EMBL" id="CP084166">
    <property type="protein sequence ID" value="UJG39966.1"/>
    <property type="molecule type" value="Genomic_DNA"/>
</dbReference>
<sequence>MPDEEIKDCPKCNGKMIKKYDYLPDDMELKEPKKYWICPSCMYYEIIE</sequence>
<reference evidence="1" key="1">
    <citation type="journal article" date="2022" name="Nat. Microbiol.">
        <title>Unique mobile elements and scalable gene flow at the prokaryote-eukaryote boundary revealed by circularized Asgard archaea genomes.</title>
        <authorList>
            <person name="Wu F."/>
            <person name="Speth D.R."/>
            <person name="Philosof A."/>
            <person name="Cremiere A."/>
            <person name="Narayanan A."/>
            <person name="Barco R.A."/>
            <person name="Connon S.A."/>
            <person name="Amend J.P."/>
            <person name="Antoshechkin I.A."/>
            <person name="Orphan V.J."/>
        </authorList>
    </citation>
    <scope>NUCLEOTIDE SEQUENCE</scope>
    <source>
        <strain evidence="1">PM71</strain>
    </source>
</reference>
<dbReference type="Proteomes" id="UP001201020">
    <property type="component" value="Chromosome"/>
</dbReference>
<accession>A0A9Y1BJG6</accession>
<gene>
    <name evidence="1" type="ORF">K9W45_08925</name>
</gene>